<dbReference type="Pfam" id="PF01934">
    <property type="entry name" value="HepT-like"/>
    <property type="match status" value="1"/>
</dbReference>
<organism evidence="5 6">
    <name type="scientific">Candidatus Saganbacteria bacterium CG08_land_8_20_14_0_20_45_16</name>
    <dbReference type="NCBI Taxonomy" id="2014293"/>
    <lineage>
        <taxon>Bacteria</taxon>
        <taxon>Bacillati</taxon>
        <taxon>Saganbacteria</taxon>
    </lineage>
</organism>
<dbReference type="InterPro" id="IPR052379">
    <property type="entry name" value="Type_VII_TA_RNase"/>
</dbReference>
<dbReference type="Gene3D" id="1.20.120.580">
    <property type="entry name" value="bsu32300-like"/>
    <property type="match status" value="1"/>
</dbReference>
<evidence type="ECO:0000256" key="1">
    <source>
        <dbReference type="ARBA" id="ARBA00022649"/>
    </source>
</evidence>
<keyword evidence="3" id="KW-0378">Hydrolase</keyword>
<keyword evidence="1" id="KW-1277">Toxin-antitoxin system</keyword>
<dbReference type="InterPro" id="IPR008201">
    <property type="entry name" value="HepT-like"/>
</dbReference>
<reference evidence="5 6" key="1">
    <citation type="submission" date="2017-09" db="EMBL/GenBank/DDBJ databases">
        <title>Depth-based differentiation of microbial function through sediment-hosted aquifers and enrichment of novel symbionts in the deep terrestrial subsurface.</title>
        <authorList>
            <person name="Probst A.J."/>
            <person name="Ladd B."/>
            <person name="Jarett J.K."/>
            <person name="Geller-Mcgrath D.E."/>
            <person name="Sieber C.M."/>
            <person name="Emerson J.B."/>
            <person name="Anantharaman K."/>
            <person name="Thomas B.C."/>
            <person name="Malmstrom R."/>
            <person name="Stieglmeier M."/>
            <person name="Klingl A."/>
            <person name="Woyke T."/>
            <person name="Ryan C.M."/>
            <person name="Banfield J.F."/>
        </authorList>
    </citation>
    <scope>NUCLEOTIDE SEQUENCE [LARGE SCALE GENOMIC DNA]</scope>
    <source>
        <strain evidence="5">CG08_land_8_20_14_0_20_45_16</strain>
    </source>
</reference>
<keyword evidence="2" id="KW-0540">Nuclease</keyword>
<dbReference type="PANTHER" id="PTHR33397">
    <property type="entry name" value="UPF0331 PROTEIN YUTE"/>
    <property type="match status" value="1"/>
</dbReference>
<evidence type="ECO:0000313" key="6">
    <source>
        <dbReference type="Proteomes" id="UP000231343"/>
    </source>
</evidence>
<evidence type="ECO:0000256" key="4">
    <source>
        <dbReference type="ARBA" id="ARBA00024207"/>
    </source>
</evidence>
<dbReference type="GO" id="GO:0110001">
    <property type="term" value="C:toxin-antitoxin complex"/>
    <property type="evidence" value="ECO:0007669"/>
    <property type="project" value="InterPro"/>
</dbReference>
<dbReference type="Proteomes" id="UP000231343">
    <property type="component" value="Unassembled WGS sequence"/>
</dbReference>
<proteinExistence type="inferred from homology"/>
<dbReference type="EMBL" id="PEYM01000136">
    <property type="protein sequence ID" value="PIS28377.1"/>
    <property type="molecule type" value="Genomic_DNA"/>
</dbReference>
<dbReference type="GO" id="GO:0004540">
    <property type="term" value="F:RNA nuclease activity"/>
    <property type="evidence" value="ECO:0007669"/>
    <property type="project" value="InterPro"/>
</dbReference>
<dbReference type="PANTHER" id="PTHR33397:SF5">
    <property type="entry name" value="RNASE YUTE-RELATED"/>
    <property type="match status" value="1"/>
</dbReference>
<comment type="similarity">
    <text evidence="4">Belongs to the HepT RNase toxin family.</text>
</comment>
<dbReference type="AlphaFoldDB" id="A0A2H0XTX3"/>
<dbReference type="GO" id="GO:0016787">
    <property type="term" value="F:hydrolase activity"/>
    <property type="evidence" value="ECO:0007669"/>
    <property type="project" value="UniProtKB-KW"/>
</dbReference>
<sequence length="141" mass="16267">MTPLNKDQKQGIVERINFMKVELKDLTDKYQNVDWETYSVDRETRRNIERIIENLANASIDIAKIMLAGETVEIPGTYQEIIFKLGELSFVSKDLAAKIAALAKTRNVLAHQYLDLKWDLIKPLVKECPIFLNDFINNLNV</sequence>
<evidence type="ECO:0008006" key="7">
    <source>
        <dbReference type="Google" id="ProtNLM"/>
    </source>
</evidence>
<gene>
    <name evidence="5" type="ORF">COT42_08380</name>
</gene>
<dbReference type="InterPro" id="IPR037038">
    <property type="entry name" value="HepT-like_sf"/>
</dbReference>
<name>A0A2H0XTX3_UNCSA</name>
<dbReference type="NCBIfam" id="NF047751">
    <property type="entry name" value="HepT_toxin"/>
    <property type="match status" value="1"/>
</dbReference>
<protein>
    <recommendedName>
        <fullName evidence="7">DUF86 domain-containing protein</fullName>
    </recommendedName>
</protein>
<comment type="caution">
    <text evidence="5">The sequence shown here is derived from an EMBL/GenBank/DDBJ whole genome shotgun (WGS) entry which is preliminary data.</text>
</comment>
<evidence type="ECO:0000256" key="3">
    <source>
        <dbReference type="ARBA" id="ARBA00022801"/>
    </source>
</evidence>
<evidence type="ECO:0000256" key="2">
    <source>
        <dbReference type="ARBA" id="ARBA00022722"/>
    </source>
</evidence>
<accession>A0A2H0XTX3</accession>
<evidence type="ECO:0000313" key="5">
    <source>
        <dbReference type="EMBL" id="PIS28377.1"/>
    </source>
</evidence>